<gene>
    <name evidence="2" type="ORF">HUJ06_013650</name>
</gene>
<name>A0A822Z3F7_NELNU</name>
<organism evidence="2 3">
    <name type="scientific">Nelumbo nucifera</name>
    <name type="common">Sacred lotus</name>
    <dbReference type="NCBI Taxonomy" id="4432"/>
    <lineage>
        <taxon>Eukaryota</taxon>
        <taxon>Viridiplantae</taxon>
        <taxon>Streptophyta</taxon>
        <taxon>Embryophyta</taxon>
        <taxon>Tracheophyta</taxon>
        <taxon>Spermatophyta</taxon>
        <taxon>Magnoliopsida</taxon>
        <taxon>Proteales</taxon>
        <taxon>Nelumbonaceae</taxon>
        <taxon>Nelumbo</taxon>
    </lineage>
</organism>
<evidence type="ECO:0000256" key="1">
    <source>
        <dbReference type="SAM" id="MobiDB-lite"/>
    </source>
</evidence>
<keyword evidence="3" id="KW-1185">Reference proteome</keyword>
<protein>
    <submittedName>
        <fullName evidence="2">Uncharacterized protein</fullName>
    </submittedName>
</protein>
<dbReference type="Proteomes" id="UP000607653">
    <property type="component" value="Unassembled WGS sequence"/>
</dbReference>
<reference evidence="2 3" key="1">
    <citation type="journal article" date="2020" name="Mol. Biol. Evol.">
        <title>Distinct Expression and Methylation Patterns for Genes with Different Fates following a Single Whole-Genome Duplication in Flowering Plants.</title>
        <authorList>
            <person name="Shi T."/>
            <person name="Rahmani R.S."/>
            <person name="Gugger P.F."/>
            <person name="Wang M."/>
            <person name="Li H."/>
            <person name="Zhang Y."/>
            <person name="Li Z."/>
            <person name="Wang Q."/>
            <person name="Van de Peer Y."/>
            <person name="Marchal K."/>
            <person name="Chen J."/>
        </authorList>
    </citation>
    <scope>NUCLEOTIDE SEQUENCE [LARGE SCALE GENOMIC DNA]</scope>
    <source>
        <tissue evidence="2">Leaf</tissue>
    </source>
</reference>
<feature type="region of interest" description="Disordered" evidence="1">
    <location>
        <begin position="49"/>
        <end position="80"/>
    </location>
</feature>
<evidence type="ECO:0000313" key="2">
    <source>
        <dbReference type="EMBL" id="DAD39327.1"/>
    </source>
</evidence>
<dbReference type="EMBL" id="DUZY01000005">
    <property type="protein sequence ID" value="DAD39327.1"/>
    <property type="molecule type" value="Genomic_DNA"/>
</dbReference>
<sequence length="107" mass="11662">MAKQLIRTLPTPAAWNIRWPSTRNSVALFTPTSSPLLFCLPTQTPGMFGQAATVSNEDSSHRKFSPTWHTSPPHSHGPVSKVSAAHAIAFGQCPSTRFLLRDVNGDH</sequence>
<accession>A0A822Z3F7</accession>
<dbReference type="AlphaFoldDB" id="A0A822Z3F7"/>
<proteinExistence type="predicted"/>
<comment type="caution">
    <text evidence="2">The sequence shown here is derived from an EMBL/GenBank/DDBJ whole genome shotgun (WGS) entry which is preliminary data.</text>
</comment>
<evidence type="ECO:0000313" key="3">
    <source>
        <dbReference type="Proteomes" id="UP000607653"/>
    </source>
</evidence>